<evidence type="ECO:0000313" key="12">
    <source>
        <dbReference type="Proteomes" id="UP000694924"/>
    </source>
</evidence>
<organism evidence="12 13">
    <name type="scientific">Polistes dominula</name>
    <name type="common">European paper wasp</name>
    <name type="synonym">Vespa dominula</name>
    <dbReference type="NCBI Taxonomy" id="743375"/>
    <lineage>
        <taxon>Eukaryota</taxon>
        <taxon>Metazoa</taxon>
        <taxon>Ecdysozoa</taxon>
        <taxon>Arthropoda</taxon>
        <taxon>Hexapoda</taxon>
        <taxon>Insecta</taxon>
        <taxon>Pterygota</taxon>
        <taxon>Neoptera</taxon>
        <taxon>Endopterygota</taxon>
        <taxon>Hymenoptera</taxon>
        <taxon>Apocrita</taxon>
        <taxon>Aculeata</taxon>
        <taxon>Vespoidea</taxon>
        <taxon>Vespidae</taxon>
        <taxon>Polistinae</taxon>
        <taxon>Polistini</taxon>
        <taxon>Polistes</taxon>
    </lineage>
</organism>
<keyword evidence="8" id="KW-0482">Metalloprotease</keyword>
<dbReference type="InterPro" id="IPR042089">
    <property type="entry name" value="Peptidase_M13_dom_2"/>
</dbReference>
<keyword evidence="9" id="KW-0472">Membrane</keyword>
<dbReference type="InterPro" id="IPR008753">
    <property type="entry name" value="Peptidase_M13_N"/>
</dbReference>
<evidence type="ECO:0000256" key="2">
    <source>
        <dbReference type="ARBA" id="ARBA00004401"/>
    </source>
</evidence>
<keyword evidence="5" id="KW-0479">Metal-binding</keyword>
<dbReference type="RefSeq" id="XP_015180259.1">
    <property type="nucleotide sequence ID" value="XM_015324773.1"/>
</dbReference>
<proteinExistence type="inferred from homology"/>
<dbReference type="InterPro" id="IPR000718">
    <property type="entry name" value="Peptidase_M13"/>
</dbReference>
<dbReference type="Proteomes" id="UP000694924">
    <property type="component" value="Unplaced"/>
</dbReference>
<feature type="domain" description="Peptidase M13 C-terminal" evidence="10">
    <location>
        <begin position="808"/>
        <end position="1016"/>
    </location>
</feature>
<keyword evidence="12" id="KW-1185">Reference proteome</keyword>
<keyword evidence="6" id="KW-0378">Hydrolase</keyword>
<sequence length="1030" mass="118524">MPSRGSYRIANQEEHKIAQRDQSFKNCIATLLVFFFLFIFILIANLTWTKSNTKDNDKYFAARQNNNGSETLKTTTTTTIRTTTTDASVDIITETNIPNNEQTSHYFDRYFKNKTTTQEVLETNTFLTTLSDSISTLNNDTKSTVSQDQNNTIVTKIQSTEQPNRYSDITDTTLFENEQNDSTTMTPKIVINNETETNDLYFTTVYSTTLTENELTSNYSSFDQINTTDNTNGITEEPNNMTSTVSMTTFLDSTVSAFSTVTDITENNDSFLTNLTTTTVYKPTEYTSKLTDSTQSTILQNETTSTEKTLTTKEFVETTTNAFTASNLESNVIITNVTTNNNICDSGHCKQIAARILSYMNHSADPCEDFYEYACGGMVANPQMIDLGLADKAYHRIAKQMLKDDNGEAASLFAKYYNSCMQYENININERIMIANETNFYAKLLKTYSPLLFDVAVDLDENKPGYFTFKIGPVLHQNLFDNKNIDEYCYAKETDTQKEFVDLEKLYEDYSTCEQNNTRFIYHIKEALKILGVFNDSENIDQEVVLTGIHIDSEIVNNFFSVFPLKNEIRKAYLMKKYTELSIDELNNITTFINWYDLISSLTTTTQEPHSKFQVYFDKEMRKGLQNLGIFWKERPKEFHNAVLGLYAYKLYQDLIIPKHKDMEQHCLKVSINLLKPEASNLYISSLSDKEITFMNHTIKILFDELKKTLQLNIEKENGLMNERRALLSKLNDLKLSVPEVSYFKYEEKDKLNLSDNYLENSLNLMKRYRSSMYSMVSPDINLGRPKQIWTHYATPFQSEGIAIHILNLIIIPFGAIDYGDMFMSNDENSLNYLTWATIGNLISRQISHHFDANGLHYWNQTRDNSYSQLSTDVNSVFEDYLTCHEENYSKEEKNITLPHTSQTISYKISELTLNERLSEIMGLRLTYDTVTRLQLFSNSYLPWLKPNINQSFYLTYAQMYCTKSLLTTSYISLHENEELPSRIRVFISASNNNLLGKAWNCSEGSQIVPSGTCEVFPYLTLKDVQILSK</sequence>
<keyword evidence="9" id="KW-1133">Transmembrane helix</keyword>
<dbReference type="Gene3D" id="1.10.1380.10">
    <property type="entry name" value="Neutral endopeptidase , domain2"/>
    <property type="match status" value="1"/>
</dbReference>
<feature type="domain" description="Peptidase M13 N-terminal" evidence="11">
    <location>
        <begin position="366"/>
        <end position="643"/>
    </location>
</feature>
<evidence type="ECO:0000259" key="10">
    <source>
        <dbReference type="Pfam" id="PF01431"/>
    </source>
</evidence>
<name>A0ABM1IJ72_POLDO</name>
<evidence type="ECO:0000256" key="5">
    <source>
        <dbReference type="ARBA" id="ARBA00022723"/>
    </source>
</evidence>
<evidence type="ECO:0000256" key="7">
    <source>
        <dbReference type="ARBA" id="ARBA00022833"/>
    </source>
</evidence>
<keyword evidence="9" id="KW-0812">Transmembrane</keyword>
<dbReference type="Pfam" id="PF01431">
    <property type="entry name" value="Peptidase_M13"/>
    <property type="match status" value="1"/>
</dbReference>
<evidence type="ECO:0000259" key="11">
    <source>
        <dbReference type="Pfam" id="PF05649"/>
    </source>
</evidence>
<dbReference type="GeneID" id="107068429"/>
<evidence type="ECO:0000256" key="9">
    <source>
        <dbReference type="SAM" id="Phobius"/>
    </source>
</evidence>
<dbReference type="SUPFAM" id="SSF55486">
    <property type="entry name" value="Metalloproteases ('zincins'), catalytic domain"/>
    <property type="match status" value="1"/>
</dbReference>
<keyword evidence="7" id="KW-0862">Zinc</keyword>
<evidence type="ECO:0000256" key="3">
    <source>
        <dbReference type="ARBA" id="ARBA00007357"/>
    </source>
</evidence>
<dbReference type="InterPro" id="IPR024079">
    <property type="entry name" value="MetalloPept_cat_dom_sf"/>
</dbReference>
<protein>
    <submittedName>
        <fullName evidence="13">Neprilysin-2-like</fullName>
    </submittedName>
</protein>
<feature type="transmembrane region" description="Helical" evidence="9">
    <location>
        <begin position="27"/>
        <end position="48"/>
    </location>
</feature>
<evidence type="ECO:0000256" key="8">
    <source>
        <dbReference type="ARBA" id="ARBA00023049"/>
    </source>
</evidence>
<reference evidence="13" key="1">
    <citation type="submission" date="2025-08" db="UniProtKB">
        <authorList>
            <consortium name="RefSeq"/>
        </authorList>
    </citation>
    <scope>IDENTIFICATION</scope>
    <source>
        <tissue evidence="13">Whole body</tissue>
    </source>
</reference>
<comment type="subcellular location">
    <subcellularLocation>
        <location evidence="2">Cell membrane</location>
        <topology evidence="2">Single-pass type II membrane protein</topology>
    </subcellularLocation>
</comment>
<accession>A0ABM1IJ72</accession>
<dbReference type="PANTHER" id="PTHR11733">
    <property type="entry name" value="ZINC METALLOPROTEASE FAMILY M13 NEPRILYSIN-RELATED"/>
    <property type="match status" value="1"/>
</dbReference>
<comment type="similarity">
    <text evidence="3">Belongs to the peptidase M13 family.</text>
</comment>
<gene>
    <name evidence="13" type="primary">LOC107068429</name>
</gene>
<keyword evidence="4" id="KW-0645">Protease</keyword>
<dbReference type="PANTHER" id="PTHR11733:SF229">
    <property type="entry name" value="NEPRILYSIN-2-LIKE PROTEIN"/>
    <property type="match status" value="1"/>
</dbReference>
<dbReference type="InterPro" id="IPR018497">
    <property type="entry name" value="Peptidase_M13_C"/>
</dbReference>
<evidence type="ECO:0000256" key="1">
    <source>
        <dbReference type="ARBA" id="ARBA00001947"/>
    </source>
</evidence>
<dbReference type="PROSITE" id="PS51885">
    <property type="entry name" value="NEPRILYSIN"/>
    <property type="match status" value="1"/>
</dbReference>
<evidence type="ECO:0000313" key="13">
    <source>
        <dbReference type="RefSeq" id="XP_015180259.1"/>
    </source>
</evidence>
<evidence type="ECO:0000256" key="6">
    <source>
        <dbReference type="ARBA" id="ARBA00022801"/>
    </source>
</evidence>
<dbReference type="Gene3D" id="3.40.390.10">
    <property type="entry name" value="Collagenase (Catalytic Domain)"/>
    <property type="match status" value="1"/>
</dbReference>
<comment type="cofactor">
    <cofactor evidence="1">
        <name>Zn(2+)</name>
        <dbReference type="ChEBI" id="CHEBI:29105"/>
    </cofactor>
</comment>
<dbReference type="Pfam" id="PF05649">
    <property type="entry name" value="Peptidase_M13_N"/>
    <property type="match status" value="1"/>
</dbReference>
<evidence type="ECO:0000256" key="4">
    <source>
        <dbReference type="ARBA" id="ARBA00022670"/>
    </source>
</evidence>